<dbReference type="GeneTree" id="ENSGT00390000013266"/>
<dbReference type="GO" id="GO:0005737">
    <property type="term" value="C:cytoplasm"/>
    <property type="evidence" value="ECO:0007669"/>
    <property type="project" value="TreeGrafter"/>
</dbReference>
<evidence type="ECO:0000313" key="2">
    <source>
        <dbReference type="Proteomes" id="UP000694381"/>
    </source>
</evidence>
<accession>A0A8C6R188</accession>
<reference evidence="1" key="1">
    <citation type="submission" date="2025-08" db="UniProtKB">
        <authorList>
            <consortium name="Ensembl"/>
        </authorList>
    </citation>
    <scope>IDENTIFICATION</scope>
</reference>
<dbReference type="OMA" id="EHEISQQ"/>
<dbReference type="PANTHER" id="PTHR21227:SF0">
    <property type="entry name" value="TRNA-SPLICING ENDONUCLEASE SUBUNIT SEN2"/>
    <property type="match status" value="1"/>
</dbReference>
<reference evidence="1" key="2">
    <citation type="submission" date="2025-09" db="UniProtKB">
        <authorList>
            <consortium name="Ensembl"/>
        </authorList>
    </citation>
    <scope>IDENTIFICATION</scope>
</reference>
<dbReference type="GO" id="GO:0000379">
    <property type="term" value="P:tRNA-type intron splice site recognition and cleavage"/>
    <property type="evidence" value="ECO:0007669"/>
    <property type="project" value="TreeGrafter"/>
</dbReference>
<dbReference type="InterPro" id="IPR006676">
    <property type="entry name" value="tRNA_splic"/>
</dbReference>
<evidence type="ECO:0000313" key="1">
    <source>
        <dbReference type="Ensembl" id="ENSNGAP00000011389.1"/>
    </source>
</evidence>
<sequence>MAEAVFHAPKRKRRVYESYESALPIPFGQDQGPRKDFRMFRAEMINNNVVVRSAEDMEQLYGQGYFGKGILSRSRPNFSISDPKLAAKWKDVQSDMPVITSAR</sequence>
<protein>
    <recommendedName>
        <fullName evidence="3">tRNA intron endonuclease N-terminal domain-containing protein</fullName>
    </recommendedName>
</protein>
<dbReference type="GO" id="GO:0000213">
    <property type="term" value="F:tRNA-intron lyase activity"/>
    <property type="evidence" value="ECO:0007669"/>
    <property type="project" value="InterPro"/>
</dbReference>
<evidence type="ECO:0008006" key="3">
    <source>
        <dbReference type="Google" id="ProtNLM"/>
    </source>
</evidence>
<dbReference type="GO" id="GO:0000214">
    <property type="term" value="C:tRNA-intron endonuclease complex"/>
    <property type="evidence" value="ECO:0007669"/>
    <property type="project" value="TreeGrafter"/>
</dbReference>
<keyword evidence="2" id="KW-1185">Reference proteome</keyword>
<dbReference type="Proteomes" id="UP000694381">
    <property type="component" value="Unassembled WGS sequence"/>
</dbReference>
<dbReference type="PANTHER" id="PTHR21227">
    <property type="entry name" value="TRNA-SPLICING ENDONUCLEASE SUBUNIT SEN2"/>
    <property type="match status" value="1"/>
</dbReference>
<dbReference type="Ensembl" id="ENSNGAT00000016936.1">
    <property type="protein sequence ID" value="ENSNGAP00000011389.1"/>
    <property type="gene ID" value="ENSNGAG00000013561.1"/>
</dbReference>
<organism evidence="1 2">
    <name type="scientific">Nannospalax galili</name>
    <name type="common">Northern Israeli blind subterranean mole rat</name>
    <name type="synonym">Spalax galili</name>
    <dbReference type="NCBI Taxonomy" id="1026970"/>
    <lineage>
        <taxon>Eukaryota</taxon>
        <taxon>Metazoa</taxon>
        <taxon>Chordata</taxon>
        <taxon>Craniata</taxon>
        <taxon>Vertebrata</taxon>
        <taxon>Euteleostomi</taxon>
        <taxon>Mammalia</taxon>
        <taxon>Eutheria</taxon>
        <taxon>Euarchontoglires</taxon>
        <taxon>Glires</taxon>
        <taxon>Rodentia</taxon>
        <taxon>Myomorpha</taxon>
        <taxon>Muroidea</taxon>
        <taxon>Spalacidae</taxon>
        <taxon>Spalacinae</taxon>
        <taxon>Nannospalax</taxon>
    </lineage>
</organism>
<proteinExistence type="predicted"/>
<dbReference type="AlphaFoldDB" id="A0A8C6R188"/>
<name>A0A8C6R188_NANGA</name>